<dbReference type="AlphaFoldDB" id="A0A0N4U5C2"/>
<evidence type="ECO:0000313" key="4">
    <source>
        <dbReference type="Proteomes" id="UP000274756"/>
    </source>
</evidence>
<dbReference type="OrthoDB" id="5856682at2759"/>
<dbReference type="Proteomes" id="UP000038040">
    <property type="component" value="Unplaced"/>
</dbReference>
<evidence type="ECO:0000313" key="2">
    <source>
        <dbReference type="EMBL" id="VDN56425.1"/>
    </source>
</evidence>
<gene>
    <name evidence="2" type="ORF">DME_LOCUS6398</name>
</gene>
<protein>
    <submittedName>
        <fullName evidence="2 5">Uncharacterized protein</fullName>
    </submittedName>
</protein>
<sequence>MVQTYVWNPSLQNGTSVAKKNSIGCNNSASNSSSMSGDVTTIRMDEGLLQNTTYNKSLLNNRECVESCFQAPFVLQPSLFVPSNNWLLQPVNISGKLFFEPVGSFSIVQSINNPVQLSNASTIPTEAEKPLDNYQKPSSLSNEELSAVIKTRQSSANSTESSSVRRRSCSVSKIVVRLKLLQFLLVIIGYCSLCSMQMRKFKRNTPPMDGDPPWVCGNPQPRCGIRGTRSWQMAQCNPALHPDIATQQVILQILTTVNSPWKSTVSMNYNNDNNLMDPDEQHKYDLLKQIQENERRKEEQRRKEIEEDRREEARQDFARFLSINSNLL</sequence>
<keyword evidence="4" id="KW-1185">Reference proteome</keyword>
<dbReference type="WBParaSite" id="DME_0000203801-mRNA-1">
    <property type="protein sequence ID" value="DME_0000203801-mRNA-1"/>
    <property type="gene ID" value="DME_0000203801"/>
</dbReference>
<dbReference type="Proteomes" id="UP000274756">
    <property type="component" value="Unassembled WGS sequence"/>
</dbReference>
<dbReference type="STRING" id="318479.A0A0N4U5C2"/>
<reference evidence="2 4" key="2">
    <citation type="submission" date="2018-11" db="EMBL/GenBank/DDBJ databases">
        <authorList>
            <consortium name="Pathogen Informatics"/>
        </authorList>
    </citation>
    <scope>NUCLEOTIDE SEQUENCE [LARGE SCALE GENOMIC DNA]</scope>
</reference>
<evidence type="ECO:0000313" key="3">
    <source>
        <dbReference type="Proteomes" id="UP000038040"/>
    </source>
</evidence>
<proteinExistence type="predicted"/>
<name>A0A0N4U5C2_DRAME</name>
<dbReference type="EMBL" id="UYYG01001155">
    <property type="protein sequence ID" value="VDN56425.1"/>
    <property type="molecule type" value="Genomic_DNA"/>
</dbReference>
<organism evidence="3 5">
    <name type="scientific">Dracunculus medinensis</name>
    <name type="common">Guinea worm</name>
    <dbReference type="NCBI Taxonomy" id="318479"/>
    <lineage>
        <taxon>Eukaryota</taxon>
        <taxon>Metazoa</taxon>
        <taxon>Ecdysozoa</taxon>
        <taxon>Nematoda</taxon>
        <taxon>Chromadorea</taxon>
        <taxon>Rhabditida</taxon>
        <taxon>Spirurina</taxon>
        <taxon>Dracunculoidea</taxon>
        <taxon>Dracunculidae</taxon>
        <taxon>Dracunculus</taxon>
    </lineage>
</organism>
<dbReference type="CDD" id="cd22249">
    <property type="entry name" value="UDM1_RNF168_RNF169-like"/>
    <property type="match status" value="1"/>
</dbReference>
<reference evidence="5" key="1">
    <citation type="submission" date="2016-04" db="UniProtKB">
        <authorList>
            <consortium name="WormBaseParasite"/>
        </authorList>
    </citation>
    <scope>IDENTIFICATION</scope>
</reference>
<evidence type="ECO:0000256" key="1">
    <source>
        <dbReference type="SAM" id="MobiDB-lite"/>
    </source>
</evidence>
<evidence type="ECO:0000313" key="5">
    <source>
        <dbReference type="WBParaSite" id="DME_0000203801-mRNA-1"/>
    </source>
</evidence>
<feature type="region of interest" description="Disordered" evidence="1">
    <location>
        <begin position="291"/>
        <end position="312"/>
    </location>
</feature>
<accession>A0A0N4U5C2</accession>